<evidence type="ECO:0000313" key="1">
    <source>
        <dbReference type="EMBL" id="KAG0007394.1"/>
    </source>
</evidence>
<accession>A0A9P6MLR9</accession>
<evidence type="ECO:0000313" key="2">
    <source>
        <dbReference type="Proteomes" id="UP000703661"/>
    </source>
</evidence>
<keyword evidence="2" id="KW-1185">Reference proteome</keyword>
<dbReference type="Proteomes" id="UP000703661">
    <property type="component" value="Unassembled WGS sequence"/>
</dbReference>
<sequence length="178" mass="20407">VLTFTHGVTIDDIAPRTVEWIIMPETAILDHLRKVIYDKRSQIVVLVTSLTNSALQTRVEMSVRNGVKHLVLRLDHPKLFSDIILDDPSRLYCFHVDPPHPFNNTRTRSFTSDVHVQALDDLYITLETAIASMQRGDTDVPGSRYYTNAFHMQAVALFSELKMKQEKTGWTTSIRRAR</sequence>
<reference evidence="1" key="1">
    <citation type="journal article" date="2020" name="Fungal Divers.">
        <title>Resolving the Mortierellaceae phylogeny through synthesis of multi-gene phylogenetics and phylogenomics.</title>
        <authorList>
            <person name="Vandepol N."/>
            <person name="Liber J."/>
            <person name="Desiro A."/>
            <person name="Na H."/>
            <person name="Kennedy M."/>
            <person name="Barry K."/>
            <person name="Grigoriev I.V."/>
            <person name="Miller A.N."/>
            <person name="O'Donnell K."/>
            <person name="Stajich J.E."/>
            <person name="Bonito G."/>
        </authorList>
    </citation>
    <scope>NUCLEOTIDE SEQUENCE</scope>
    <source>
        <strain evidence="1">NRRL 2769</strain>
    </source>
</reference>
<protein>
    <submittedName>
        <fullName evidence="1">Uncharacterized protein</fullName>
    </submittedName>
</protein>
<proteinExistence type="predicted"/>
<organism evidence="1 2">
    <name type="scientific">Entomortierella chlamydospora</name>
    <dbReference type="NCBI Taxonomy" id="101097"/>
    <lineage>
        <taxon>Eukaryota</taxon>
        <taxon>Fungi</taxon>
        <taxon>Fungi incertae sedis</taxon>
        <taxon>Mucoromycota</taxon>
        <taxon>Mortierellomycotina</taxon>
        <taxon>Mortierellomycetes</taxon>
        <taxon>Mortierellales</taxon>
        <taxon>Mortierellaceae</taxon>
        <taxon>Entomortierella</taxon>
    </lineage>
</organism>
<name>A0A9P6MLR9_9FUNG</name>
<gene>
    <name evidence="1" type="ORF">BGZ80_004709</name>
</gene>
<dbReference type="EMBL" id="JAAAID010002373">
    <property type="protein sequence ID" value="KAG0007394.1"/>
    <property type="molecule type" value="Genomic_DNA"/>
</dbReference>
<comment type="caution">
    <text evidence="1">The sequence shown here is derived from an EMBL/GenBank/DDBJ whole genome shotgun (WGS) entry which is preliminary data.</text>
</comment>
<feature type="non-terminal residue" evidence="1">
    <location>
        <position position="1"/>
    </location>
</feature>
<dbReference type="AlphaFoldDB" id="A0A9P6MLR9"/>